<sequence length="79" mass="8784">MARIRSISEGTQNVREHPTEVDCSFQIIQSEQGSILHLSTFGSDERVSGPKSSQSLQLDKRSAARLIDVIRLAFPELTN</sequence>
<proteinExistence type="predicted"/>
<name>A0ABT2GBF0_9MICO</name>
<evidence type="ECO:0000313" key="2">
    <source>
        <dbReference type="Proteomes" id="UP001165580"/>
    </source>
</evidence>
<evidence type="ECO:0000313" key="1">
    <source>
        <dbReference type="EMBL" id="MCS5713530.1"/>
    </source>
</evidence>
<gene>
    <name evidence="1" type="ORF">NVV95_03060</name>
</gene>
<dbReference type="EMBL" id="JANTEZ010000001">
    <property type="protein sequence ID" value="MCS5713530.1"/>
    <property type="molecule type" value="Genomic_DNA"/>
</dbReference>
<protein>
    <submittedName>
        <fullName evidence="1">Uncharacterized protein</fullName>
    </submittedName>
</protein>
<dbReference type="Proteomes" id="UP001165580">
    <property type="component" value="Unassembled WGS sequence"/>
</dbReference>
<organism evidence="1 2">
    <name type="scientific">Herbiconiux gentiana</name>
    <dbReference type="NCBI Taxonomy" id="2970912"/>
    <lineage>
        <taxon>Bacteria</taxon>
        <taxon>Bacillati</taxon>
        <taxon>Actinomycetota</taxon>
        <taxon>Actinomycetes</taxon>
        <taxon>Micrococcales</taxon>
        <taxon>Microbacteriaceae</taxon>
        <taxon>Herbiconiux</taxon>
    </lineage>
</organism>
<dbReference type="RefSeq" id="WP_259485060.1">
    <property type="nucleotide sequence ID" value="NZ_JANTEZ010000001.1"/>
</dbReference>
<reference evidence="1" key="1">
    <citation type="submission" date="2022-08" db="EMBL/GenBank/DDBJ databases">
        <authorList>
            <person name="Deng Y."/>
            <person name="Han X.-F."/>
            <person name="Zhang Y.-Q."/>
        </authorList>
    </citation>
    <scope>NUCLEOTIDE SEQUENCE</scope>
    <source>
        <strain evidence="1">CPCC 205716</strain>
    </source>
</reference>
<keyword evidence="2" id="KW-1185">Reference proteome</keyword>
<accession>A0ABT2GBF0</accession>
<comment type="caution">
    <text evidence="1">The sequence shown here is derived from an EMBL/GenBank/DDBJ whole genome shotgun (WGS) entry which is preliminary data.</text>
</comment>